<dbReference type="InterPro" id="IPR018060">
    <property type="entry name" value="HTH_AraC"/>
</dbReference>
<dbReference type="FunFam" id="1.10.10.60:FF:000132">
    <property type="entry name" value="AraC family transcriptional regulator"/>
    <property type="match status" value="1"/>
</dbReference>
<dbReference type="Gene3D" id="1.10.10.60">
    <property type="entry name" value="Homeodomain-like"/>
    <property type="match status" value="1"/>
</dbReference>
<dbReference type="RefSeq" id="WP_208449039.1">
    <property type="nucleotide sequence ID" value="NZ_CADERF010000003.1"/>
</dbReference>
<reference evidence="6" key="1">
    <citation type="submission" date="2021-04" db="EMBL/GenBank/DDBJ databases">
        <title>A collection of bacterial strains from the Burkholderia cepacia Research Laboratory and Repository.</title>
        <authorList>
            <person name="Lipuma J."/>
            <person name="Spilker T."/>
        </authorList>
    </citation>
    <scope>NUCLEOTIDE SEQUENCE</scope>
    <source>
        <strain evidence="6">AU36012</strain>
    </source>
</reference>
<sequence>MLETLSAAPSDRTALSQWAARLAMSDRTLARLVVGETGLTFGRWRQKLHLVVALRQLADDTSVQQVAGLLGYDSVTAFITMFKKALGKWLASVASSTLLSGASTPQASHLRR</sequence>
<comment type="caution">
    <text evidence="6">The sequence shown here is derived from an EMBL/GenBank/DDBJ whole genome shotgun (WGS) entry which is preliminary data.</text>
</comment>
<evidence type="ECO:0000256" key="3">
    <source>
        <dbReference type="ARBA" id="ARBA00023125"/>
    </source>
</evidence>
<protein>
    <submittedName>
        <fullName evidence="6">AraC family transcriptional regulator</fullName>
    </submittedName>
</protein>
<evidence type="ECO:0000256" key="4">
    <source>
        <dbReference type="ARBA" id="ARBA00023163"/>
    </source>
</evidence>
<name>A0AA41JGZ5_9BURK</name>
<dbReference type="PANTHER" id="PTHR11019:SF199">
    <property type="entry name" value="HTH-TYPE TRANSCRIPTIONAL REGULATOR NIMR"/>
    <property type="match status" value="1"/>
</dbReference>
<organism evidence="6 7">
    <name type="scientific">Burkholderia ambifaria</name>
    <dbReference type="NCBI Taxonomy" id="152480"/>
    <lineage>
        <taxon>Bacteria</taxon>
        <taxon>Pseudomonadati</taxon>
        <taxon>Pseudomonadota</taxon>
        <taxon>Betaproteobacteria</taxon>
        <taxon>Burkholderiales</taxon>
        <taxon>Burkholderiaceae</taxon>
        <taxon>Burkholderia</taxon>
        <taxon>Burkholderia cepacia complex</taxon>
    </lineage>
</organism>
<dbReference type="PANTHER" id="PTHR11019">
    <property type="entry name" value="HTH-TYPE TRANSCRIPTIONAL REGULATOR NIMR"/>
    <property type="match status" value="1"/>
</dbReference>
<keyword evidence="3" id="KW-0238">DNA-binding</keyword>
<dbReference type="GO" id="GO:0003700">
    <property type="term" value="F:DNA-binding transcription factor activity"/>
    <property type="evidence" value="ECO:0007669"/>
    <property type="project" value="InterPro"/>
</dbReference>
<dbReference type="SMART" id="SM00342">
    <property type="entry name" value="HTH_ARAC"/>
    <property type="match status" value="1"/>
</dbReference>
<dbReference type="EMBL" id="JAGSVG010000001">
    <property type="protein sequence ID" value="MBR8127492.1"/>
    <property type="molecule type" value="Genomic_DNA"/>
</dbReference>
<keyword evidence="4" id="KW-0804">Transcription</keyword>
<dbReference type="Proteomes" id="UP000682266">
    <property type="component" value="Unassembled WGS sequence"/>
</dbReference>
<keyword evidence="2" id="KW-0805">Transcription regulation</keyword>
<evidence type="ECO:0000313" key="6">
    <source>
        <dbReference type="EMBL" id="MBR8127492.1"/>
    </source>
</evidence>
<accession>A0AA41JGZ5</accession>
<evidence type="ECO:0000259" key="5">
    <source>
        <dbReference type="PROSITE" id="PS01124"/>
    </source>
</evidence>
<gene>
    <name evidence="6" type="ORF">KDW93_00545</name>
</gene>
<dbReference type="AlphaFoldDB" id="A0AA41JGZ5"/>
<dbReference type="GO" id="GO:0043565">
    <property type="term" value="F:sequence-specific DNA binding"/>
    <property type="evidence" value="ECO:0007669"/>
    <property type="project" value="InterPro"/>
</dbReference>
<evidence type="ECO:0000256" key="1">
    <source>
        <dbReference type="ARBA" id="ARBA00022491"/>
    </source>
</evidence>
<keyword evidence="1" id="KW-0678">Repressor</keyword>
<evidence type="ECO:0000256" key="2">
    <source>
        <dbReference type="ARBA" id="ARBA00023015"/>
    </source>
</evidence>
<proteinExistence type="predicted"/>
<evidence type="ECO:0000313" key="7">
    <source>
        <dbReference type="Proteomes" id="UP000682266"/>
    </source>
</evidence>
<dbReference type="PROSITE" id="PS01124">
    <property type="entry name" value="HTH_ARAC_FAMILY_2"/>
    <property type="match status" value="1"/>
</dbReference>
<feature type="domain" description="HTH araC/xylS-type" evidence="5">
    <location>
        <begin position="1"/>
        <end position="87"/>
    </location>
</feature>
<dbReference type="Pfam" id="PF12833">
    <property type="entry name" value="HTH_18"/>
    <property type="match status" value="1"/>
</dbReference>